<dbReference type="AlphaFoldDB" id="A0A8E7B3K9"/>
<dbReference type="Pfam" id="PF12674">
    <property type="entry name" value="Zn_ribbon_2"/>
    <property type="match status" value="2"/>
</dbReference>
<dbReference type="RefSeq" id="WP_214421095.1">
    <property type="nucleotide sequence ID" value="NZ_CP075546.1"/>
</dbReference>
<evidence type="ECO:0000259" key="1">
    <source>
        <dbReference type="Pfam" id="PF12674"/>
    </source>
</evidence>
<organism evidence="2 3">
    <name type="scientific">Methanospirillum purgamenti</name>
    <dbReference type="NCBI Taxonomy" id="2834276"/>
    <lineage>
        <taxon>Archaea</taxon>
        <taxon>Methanobacteriati</taxon>
        <taxon>Methanobacteriota</taxon>
        <taxon>Stenosarchaea group</taxon>
        <taxon>Methanomicrobia</taxon>
        <taxon>Methanomicrobiales</taxon>
        <taxon>Methanospirillaceae</taxon>
        <taxon>Methanospirillum</taxon>
    </lineage>
</organism>
<dbReference type="Proteomes" id="UP000680656">
    <property type="component" value="Chromosome"/>
</dbReference>
<dbReference type="InterPro" id="IPR025868">
    <property type="entry name" value="Zn_ribbon_dom_put"/>
</dbReference>
<evidence type="ECO:0000313" key="3">
    <source>
        <dbReference type="Proteomes" id="UP000680656"/>
    </source>
</evidence>
<dbReference type="GeneID" id="65097026"/>
<sequence length="174" mass="19420">MSEKSNVCQSCGMPLLKGEDFGTEENGSTSSIYCTYCYQQGSFTDKNASFEGIAEHGAQIMSQMFSMPIEKARTFVIDHIKTLYRWSGRIAPSCQSCGMALFSDTDAGTEHDGTLSSLYCTYCYQNGEFTEPDLTHDTMIKKYAPILANQLEVPSDKAEEMVRVFTSGLSRWKK</sequence>
<name>A0A8E7B3K9_9EURY</name>
<proteinExistence type="predicted"/>
<gene>
    <name evidence="2" type="ORF">KHC33_07540</name>
</gene>
<reference evidence="2 3" key="1">
    <citation type="submission" date="2021-05" db="EMBL/GenBank/DDBJ databases">
        <title>A novel Methanospirillum isolate from a pyrite-forming mixed culture.</title>
        <authorList>
            <person name="Bunk B."/>
            <person name="Sproer C."/>
            <person name="Spring S."/>
            <person name="Pester M."/>
        </authorList>
    </citation>
    <scope>NUCLEOTIDE SEQUENCE [LARGE SCALE GENOMIC DNA]</scope>
    <source>
        <strain evidence="2 3">J.3.6.1-F.2.7.3</strain>
    </source>
</reference>
<dbReference type="EMBL" id="CP075546">
    <property type="protein sequence ID" value="QVV90324.1"/>
    <property type="molecule type" value="Genomic_DNA"/>
</dbReference>
<protein>
    <recommendedName>
        <fullName evidence="1">Putative zinc ribbon domain-containing protein</fullName>
    </recommendedName>
</protein>
<feature type="domain" description="Putative zinc ribbon" evidence="1">
    <location>
        <begin position="94"/>
        <end position="173"/>
    </location>
</feature>
<dbReference type="KEGG" id="mrtj:KHC33_07540"/>
<evidence type="ECO:0000313" key="2">
    <source>
        <dbReference type="EMBL" id="QVV90324.1"/>
    </source>
</evidence>
<feature type="domain" description="Putative zinc ribbon" evidence="1">
    <location>
        <begin position="7"/>
        <end position="86"/>
    </location>
</feature>
<keyword evidence="3" id="KW-1185">Reference proteome</keyword>
<accession>A0A8E7B3K9</accession>